<feature type="domain" description="IDEAL" evidence="1">
    <location>
        <begin position="59"/>
        <end position="94"/>
    </location>
</feature>
<dbReference type="RefSeq" id="WP_036581676.1">
    <property type="nucleotide sequence ID" value="NZ_KK082152.1"/>
</dbReference>
<evidence type="ECO:0000259" key="1">
    <source>
        <dbReference type="SMART" id="SM00914"/>
    </source>
</evidence>
<dbReference type="Proteomes" id="UP000053750">
    <property type="component" value="Unassembled WGS sequence"/>
</dbReference>
<keyword evidence="3" id="KW-1185">Reference proteome</keyword>
<dbReference type="InterPro" id="IPR027393">
    <property type="entry name" value="Virus_scaffolding_prot_C"/>
</dbReference>
<evidence type="ECO:0000313" key="2">
    <source>
        <dbReference type="EMBL" id="EXX88493.1"/>
    </source>
</evidence>
<evidence type="ECO:0000313" key="3">
    <source>
        <dbReference type="Proteomes" id="UP000053750"/>
    </source>
</evidence>
<dbReference type="Pfam" id="PF08858">
    <property type="entry name" value="IDEAL"/>
    <property type="match status" value="1"/>
</dbReference>
<dbReference type="InterPro" id="IPR014957">
    <property type="entry name" value="IDEAL_dom"/>
</dbReference>
<reference evidence="2 3" key="1">
    <citation type="submission" date="2014-02" db="EMBL/GenBank/DDBJ databases">
        <title>Genome sequence of Paenibacillus darwinianus reveals adaptive mechanisms for survival in Antarctic soils.</title>
        <authorList>
            <person name="Dsouza M."/>
            <person name="Taylor M.W."/>
            <person name="Turner S.J."/>
            <person name="Aislabie J."/>
        </authorList>
    </citation>
    <scope>NUCLEOTIDE SEQUENCE [LARGE SCALE GENOMIC DNA]</scope>
    <source>
        <strain evidence="2 3">CE1</strain>
    </source>
</reference>
<dbReference type="EMBL" id="JFHU01000125">
    <property type="protein sequence ID" value="EXX88493.1"/>
    <property type="molecule type" value="Genomic_DNA"/>
</dbReference>
<proteinExistence type="predicted"/>
<sequence>MNVNIAEWVQGNTGKGELIHGFVESVDLEKGIVKVHVVASDNEEAVGTAVYMLSSWVKALKDTSVKEEQQLRMLIDLALETDDEAWFMELTGQLKSLGRTASAPERGLEANPRIARIFGLK</sequence>
<name>A0A9W5S1M9_9BACL</name>
<accession>A0A9W5S1M9</accession>
<dbReference type="SMART" id="SM00914">
    <property type="entry name" value="IDEAL"/>
    <property type="match status" value="1"/>
</dbReference>
<gene>
    <name evidence="2" type="ORF">BG53_01890</name>
</gene>
<organism evidence="2 3">
    <name type="scientific">Paenibacillus darwinianus</name>
    <dbReference type="NCBI Taxonomy" id="1380763"/>
    <lineage>
        <taxon>Bacteria</taxon>
        <taxon>Bacillati</taxon>
        <taxon>Bacillota</taxon>
        <taxon>Bacilli</taxon>
        <taxon>Bacillales</taxon>
        <taxon>Paenibacillaceae</taxon>
        <taxon>Paenibacillus</taxon>
    </lineage>
</organism>
<protein>
    <recommendedName>
        <fullName evidence="1">IDEAL domain-containing protein</fullName>
    </recommendedName>
</protein>
<comment type="caution">
    <text evidence="2">The sequence shown here is derived from an EMBL/GenBank/DDBJ whole genome shotgun (WGS) entry which is preliminary data.</text>
</comment>
<dbReference type="AlphaFoldDB" id="A0A9W5S1M9"/>
<dbReference type="Gene3D" id="4.10.810.10">
    <property type="entry name" value="Virus Scaffolding Protein, Chain A"/>
    <property type="match status" value="1"/>
</dbReference>